<keyword evidence="3" id="KW-1185">Reference proteome</keyword>
<feature type="signal peptide" evidence="1">
    <location>
        <begin position="1"/>
        <end position="25"/>
    </location>
</feature>
<dbReference type="eggNOG" id="ENOG5032PVN">
    <property type="taxonomic scope" value="Bacteria"/>
</dbReference>
<dbReference type="AlphaFoldDB" id="K4INE6"/>
<organism evidence="2 3">
    <name type="scientific">Psychroflexus torquis (strain ATCC 700755 / CIP 106069 / ACAM 623)</name>
    <dbReference type="NCBI Taxonomy" id="313595"/>
    <lineage>
        <taxon>Bacteria</taxon>
        <taxon>Pseudomonadati</taxon>
        <taxon>Bacteroidota</taxon>
        <taxon>Flavobacteriia</taxon>
        <taxon>Flavobacteriales</taxon>
        <taxon>Flavobacteriaceae</taxon>
        <taxon>Psychroflexus</taxon>
    </lineage>
</organism>
<dbReference type="KEGG" id="ptq:P700755_003976"/>
<gene>
    <name evidence="2" type="ordered locus">P700755_003976</name>
</gene>
<name>K4INE6_PSYTT</name>
<evidence type="ECO:0000313" key="2">
    <source>
        <dbReference type="EMBL" id="AFU70541.1"/>
    </source>
</evidence>
<accession>K4INE6</accession>
<evidence type="ECO:0000256" key="1">
    <source>
        <dbReference type="SAM" id="SignalP"/>
    </source>
</evidence>
<keyword evidence="1" id="KW-0732">Signal</keyword>
<proteinExistence type="predicted"/>
<dbReference type="EMBL" id="CP003879">
    <property type="protein sequence ID" value="AFU70541.1"/>
    <property type="molecule type" value="Genomic_DNA"/>
</dbReference>
<dbReference type="PROSITE" id="PS51257">
    <property type="entry name" value="PROKAR_LIPOPROTEIN"/>
    <property type="match status" value="1"/>
</dbReference>
<reference evidence="2" key="2">
    <citation type="submission" date="2012-09" db="EMBL/GenBank/DDBJ databases">
        <title>The complete sequence of Psychroflexus torquis an extreme psychrophile from sea-ice that is stimulated by light.</title>
        <authorList>
            <person name="Feng S."/>
            <person name="Powell S.M."/>
            <person name="Bowman J.P."/>
        </authorList>
    </citation>
    <scope>NUCLEOTIDE SEQUENCE [LARGE SCALE GENOMIC DNA]</scope>
    <source>
        <strain evidence="2">ATCC 700755</strain>
    </source>
</reference>
<protein>
    <recommendedName>
        <fullName evidence="4">PEGA domain-containing protein</fullName>
    </recommendedName>
</protein>
<dbReference type="OrthoDB" id="1119078at2"/>
<dbReference type="RefSeq" id="WP_015026074.1">
    <property type="nucleotide sequence ID" value="NC_018721.1"/>
</dbReference>
<evidence type="ECO:0008006" key="4">
    <source>
        <dbReference type="Google" id="ProtNLM"/>
    </source>
</evidence>
<reference evidence="2" key="1">
    <citation type="submission" date="2006-03" db="EMBL/GenBank/DDBJ databases">
        <authorList>
            <person name="Bowman J."/>
            <person name="Ferriera S."/>
            <person name="Johnson J."/>
            <person name="Kravitz S."/>
            <person name="Halpern A."/>
            <person name="Remington K."/>
            <person name="Beeson K."/>
            <person name="Tran B."/>
            <person name="Rogers Y.-H."/>
            <person name="Friedman R."/>
            <person name="Venter J.C."/>
        </authorList>
    </citation>
    <scope>NUCLEOTIDE SEQUENCE [LARGE SCALE GENOMIC DNA]</scope>
    <source>
        <strain evidence="2">ATCC 700755</strain>
    </source>
</reference>
<feature type="chain" id="PRO_5003879495" description="PEGA domain-containing protein" evidence="1">
    <location>
        <begin position="26"/>
        <end position="144"/>
    </location>
</feature>
<evidence type="ECO:0000313" key="3">
    <source>
        <dbReference type="Proteomes" id="UP000008514"/>
    </source>
</evidence>
<sequence length="144" mass="15513">MKKSILFIAAAILFSASLTSCGVMFGGSKYQGTITAKDHPNADISVDGQKIGTGTTTNLFKRDRPLVVTLEEEGCEPQTLTYNNTFRTGNFILSAVSWGIIGIGVDLGTGAAYKPDHKGNPAIQKLSTKNFNFDVDYSKCKKPE</sequence>
<dbReference type="Proteomes" id="UP000008514">
    <property type="component" value="Chromosome"/>
</dbReference>
<dbReference type="HOGENOM" id="CLU_1832910_0_0_10"/>